<proteinExistence type="predicted"/>
<dbReference type="Proteomes" id="UP001170288">
    <property type="component" value="Unassembled WGS sequence"/>
</dbReference>
<accession>A0AAW7Q189</accession>
<reference evidence="1" key="1">
    <citation type="submission" date="2022-12" db="EMBL/GenBank/DDBJ databases">
        <authorList>
            <person name="Uljanovas D."/>
        </authorList>
    </citation>
    <scope>NUCLEOTIDE SEQUENCE</scope>
    <source>
        <strain evidence="1">RCM69</strain>
    </source>
</reference>
<dbReference type="EMBL" id="JAPZCX010000020">
    <property type="protein sequence ID" value="MDN5071444.1"/>
    <property type="molecule type" value="Genomic_DNA"/>
</dbReference>
<dbReference type="AlphaFoldDB" id="A0AAW7Q189"/>
<name>A0AAW7Q189_9BACT</name>
<dbReference type="RefSeq" id="WP_301372583.1">
    <property type="nucleotide sequence ID" value="NZ_JAPZCX010000020.1"/>
</dbReference>
<comment type="caution">
    <text evidence="1">The sequence shown here is derived from an EMBL/GenBank/DDBJ whole genome shotgun (WGS) entry which is preliminary data.</text>
</comment>
<gene>
    <name evidence="1" type="ORF">O8C76_10470</name>
</gene>
<reference evidence="1" key="2">
    <citation type="journal article" date="2023" name="Microorganisms">
        <title>Genomic Characterization of Arcobacter butzleri Strains Isolated from Various Sources in Lithuania.</title>
        <authorList>
            <person name="Uljanovas D."/>
            <person name="Golz G."/>
            <person name="Fleischmann S."/>
            <person name="Kudirkiene E."/>
            <person name="Kasetiene N."/>
            <person name="Grineviciene A."/>
            <person name="Tamuleviciene E."/>
            <person name="Aksomaitiene J."/>
            <person name="Alter T."/>
            <person name="Malakauskas M."/>
        </authorList>
    </citation>
    <scope>NUCLEOTIDE SEQUENCE</scope>
    <source>
        <strain evidence="1">RCM69</strain>
    </source>
</reference>
<dbReference type="InterPro" id="IPR047937">
    <property type="entry name" value="Eex_IncN-like"/>
</dbReference>
<sequence length="97" mass="11271">MNKFLNLRNLFVFGMLLFLSGCGEEAKTKEYYSQHIEEAKARVAECKKLESMNETQQLDCTNANSAFFLYGNNTNNIYDTKNSPNQFIRKIPENPYK</sequence>
<dbReference type="NCBIfam" id="NF033894">
    <property type="entry name" value="Eex_IncN"/>
    <property type="match status" value="1"/>
</dbReference>
<organism evidence="1 2">
    <name type="scientific">Aliarcobacter butzleri</name>
    <dbReference type="NCBI Taxonomy" id="28197"/>
    <lineage>
        <taxon>Bacteria</taxon>
        <taxon>Pseudomonadati</taxon>
        <taxon>Campylobacterota</taxon>
        <taxon>Epsilonproteobacteria</taxon>
        <taxon>Campylobacterales</taxon>
        <taxon>Arcobacteraceae</taxon>
        <taxon>Aliarcobacter</taxon>
    </lineage>
</organism>
<keyword evidence="1" id="KW-0449">Lipoprotein</keyword>
<evidence type="ECO:0000313" key="1">
    <source>
        <dbReference type="EMBL" id="MDN5071444.1"/>
    </source>
</evidence>
<dbReference type="PROSITE" id="PS51257">
    <property type="entry name" value="PROKAR_LIPOPROTEIN"/>
    <property type="match status" value="1"/>
</dbReference>
<evidence type="ECO:0000313" key="2">
    <source>
        <dbReference type="Proteomes" id="UP001170288"/>
    </source>
</evidence>
<protein>
    <submittedName>
        <fullName evidence="1">EexN family lipoprotein</fullName>
    </submittedName>
</protein>